<keyword evidence="2" id="KW-1185">Reference proteome</keyword>
<name>A0A922HMZ9_DERFA</name>
<evidence type="ECO:0000313" key="1">
    <source>
        <dbReference type="EMBL" id="KAH9497707.1"/>
    </source>
</evidence>
<proteinExistence type="predicted"/>
<accession>A0A922HMZ9</accession>
<dbReference type="AlphaFoldDB" id="A0A922HMZ9"/>
<reference evidence="1" key="1">
    <citation type="submission" date="2013-05" db="EMBL/GenBank/DDBJ databases">
        <authorList>
            <person name="Yim A.K.Y."/>
            <person name="Chan T.F."/>
            <person name="Ji K.M."/>
            <person name="Liu X.Y."/>
            <person name="Zhou J.W."/>
            <person name="Li R.Q."/>
            <person name="Yang K.Y."/>
            <person name="Li J."/>
            <person name="Li M."/>
            <person name="Law P.T.W."/>
            <person name="Wu Y.L."/>
            <person name="Cai Z.L."/>
            <person name="Qin H."/>
            <person name="Bao Y."/>
            <person name="Leung R.K.K."/>
            <person name="Ng P.K.S."/>
            <person name="Zou J."/>
            <person name="Zhong X.J."/>
            <person name="Ran P.X."/>
            <person name="Zhong N.S."/>
            <person name="Liu Z.G."/>
            <person name="Tsui S.K.W."/>
        </authorList>
    </citation>
    <scope>NUCLEOTIDE SEQUENCE</scope>
    <source>
        <strain evidence="1">Derf</strain>
        <tissue evidence="1">Whole organism</tissue>
    </source>
</reference>
<comment type="caution">
    <text evidence="1">The sequence shown here is derived from an EMBL/GenBank/DDBJ whole genome shotgun (WGS) entry which is preliminary data.</text>
</comment>
<sequence>MKIKKKDAHECSYIVINRLICVINNRTSTNNNGDGEISNEPLIYPPTILEYFTLTQPKINYRYM</sequence>
<organism evidence="1 2">
    <name type="scientific">Dermatophagoides farinae</name>
    <name type="common">American house dust mite</name>
    <dbReference type="NCBI Taxonomy" id="6954"/>
    <lineage>
        <taxon>Eukaryota</taxon>
        <taxon>Metazoa</taxon>
        <taxon>Ecdysozoa</taxon>
        <taxon>Arthropoda</taxon>
        <taxon>Chelicerata</taxon>
        <taxon>Arachnida</taxon>
        <taxon>Acari</taxon>
        <taxon>Acariformes</taxon>
        <taxon>Sarcoptiformes</taxon>
        <taxon>Astigmata</taxon>
        <taxon>Psoroptidia</taxon>
        <taxon>Analgoidea</taxon>
        <taxon>Pyroglyphidae</taxon>
        <taxon>Dermatophagoidinae</taxon>
        <taxon>Dermatophagoides</taxon>
    </lineage>
</organism>
<reference evidence="1" key="2">
    <citation type="journal article" date="2022" name="Res Sq">
        <title>Comparative Genomics Reveals Insights into the Divergent Evolution of Astigmatic Mites and Household Pest Adaptations.</title>
        <authorList>
            <person name="Xiong Q."/>
            <person name="Wan A.T.-Y."/>
            <person name="Liu X.-Y."/>
            <person name="Fung C.S.-H."/>
            <person name="Xiao X."/>
            <person name="Malainual N."/>
            <person name="Hou J."/>
            <person name="Wang L."/>
            <person name="Wang M."/>
            <person name="Yang K."/>
            <person name="Cui Y."/>
            <person name="Leung E."/>
            <person name="Nong W."/>
            <person name="Shin S.-K."/>
            <person name="Au S."/>
            <person name="Jeong K.Y."/>
            <person name="Chew F.T."/>
            <person name="Hui J."/>
            <person name="Leung T.F."/>
            <person name="Tungtrongchitr A."/>
            <person name="Zhong N."/>
            <person name="Liu Z."/>
            <person name="Tsui S."/>
        </authorList>
    </citation>
    <scope>NUCLEOTIDE SEQUENCE</scope>
    <source>
        <strain evidence="1">Derf</strain>
        <tissue evidence="1">Whole organism</tissue>
    </source>
</reference>
<protein>
    <submittedName>
        <fullName evidence="1">Uncharacterized protein</fullName>
    </submittedName>
</protein>
<dbReference type="Proteomes" id="UP000790347">
    <property type="component" value="Unassembled WGS sequence"/>
</dbReference>
<dbReference type="EMBL" id="ASGP02000007">
    <property type="protein sequence ID" value="KAH9497707.1"/>
    <property type="molecule type" value="Genomic_DNA"/>
</dbReference>
<evidence type="ECO:0000313" key="2">
    <source>
        <dbReference type="Proteomes" id="UP000790347"/>
    </source>
</evidence>
<gene>
    <name evidence="1" type="ORF">DERF_013670</name>
</gene>